<dbReference type="PANTHER" id="PTHR33886">
    <property type="entry name" value="UNSATURATED RHAMNOGALACTURONAN HYDROLASE (EUROFUNG)"/>
    <property type="match status" value="1"/>
</dbReference>
<gene>
    <name evidence="2" type="ORF">SAMN05216544_1818</name>
</gene>
<dbReference type="RefSeq" id="WP_074521863.1">
    <property type="nucleotide sequence ID" value="NZ_FNHZ01000005.1"/>
</dbReference>
<dbReference type="InterPro" id="IPR012341">
    <property type="entry name" value="6hp_glycosidase-like_sf"/>
</dbReference>
<dbReference type="EMBL" id="FNHZ01000005">
    <property type="protein sequence ID" value="SDN07747.1"/>
    <property type="molecule type" value="Genomic_DNA"/>
</dbReference>
<dbReference type="SUPFAM" id="SSF48208">
    <property type="entry name" value="Six-hairpin glycosidases"/>
    <property type="match status" value="1"/>
</dbReference>
<dbReference type="Pfam" id="PF07470">
    <property type="entry name" value="Glyco_hydro_88"/>
    <property type="match status" value="1"/>
</dbReference>
<dbReference type="AlphaFoldDB" id="A0A1G9YFA3"/>
<dbReference type="InterPro" id="IPR052043">
    <property type="entry name" value="PolySaccharide_Degr_Enz"/>
</dbReference>
<evidence type="ECO:0000256" key="1">
    <source>
        <dbReference type="ARBA" id="ARBA00022801"/>
    </source>
</evidence>
<dbReference type="GO" id="GO:0016787">
    <property type="term" value="F:hydrolase activity"/>
    <property type="evidence" value="ECO:0007669"/>
    <property type="project" value="UniProtKB-KW"/>
</dbReference>
<evidence type="ECO:0000313" key="2">
    <source>
        <dbReference type="EMBL" id="SDN07747.1"/>
    </source>
</evidence>
<dbReference type="InterPro" id="IPR008928">
    <property type="entry name" value="6-hairpin_glycosidase_sf"/>
</dbReference>
<dbReference type="InterPro" id="IPR010905">
    <property type="entry name" value="Glyco_hydro_88"/>
</dbReference>
<dbReference type="GO" id="GO:0005975">
    <property type="term" value="P:carbohydrate metabolic process"/>
    <property type="evidence" value="ECO:0007669"/>
    <property type="project" value="InterPro"/>
</dbReference>
<proteinExistence type="predicted"/>
<protein>
    <submittedName>
        <fullName evidence="2">Unsaturated rhamnogalacturonyl hydrolase</fullName>
    </submittedName>
</protein>
<dbReference type="OrthoDB" id="6381507at2"/>
<dbReference type="PANTHER" id="PTHR33886:SF8">
    <property type="entry name" value="UNSATURATED RHAMNOGALACTURONAN HYDROLASE (EUROFUNG)"/>
    <property type="match status" value="1"/>
</dbReference>
<sequence>MDIIVQYIDGLMERSTLDTPAWNIEKLKAGIKSKWNYIDGVMIKAILEMYAISGDKKYLDFADKFIDHRVFEDGSIDGYSIGEKNIDNVNAGKTLFELYELTGKEKYKKAIDLVYSQIEIMPRTKTGNFWHKDIYPNQVWLDGMYMGQPFYMEYETKFNNRANYDDIFSQFKFVIENLRNPLNGLYYHAIDTSKEAFWCDKVTGLSQNVWLRAIGWYAMALLDTLDKVDNEDHKYDKECKMMKDAFVDLMDAMLKYQDESGMWYQVVNFGGMEKNYLETSGSAIMAYALLKGVRLGFLPESYREYGFKALKGIEDRYLKAGEDGTISLDGICLVAGLGGSNNRPGTYDYYMSEPIVKDDAKGVGPFLLAYTERLRCSN</sequence>
<organism evidence="2 3">
    <name type="scientific">Lachnospira pectinoschiza</name>
    <dbReference type="NCBI Taxonomy" id="28052"/>
    <lineage>
        <taxon>Bacteria</taxon>
        <taxon>Bacillati</taxon>
        <taxon>Bacillota</taxon>
        <taxon>Clostridia</taxon>
        <taxon>Lachnospirales</taxon>
        <taxon>Lachnospiraceae</taxon>
        <taxon>Lachnospira</taxon>
    </lineage>
</organism>
<keyword evidence="1 2" id="KW-0378">Hydrolase</keyword>
<accession>A0A1G9YFA3</accession>
<dbReference type="Gene3D" id="1.50.10.10">
    <property type="match status" value="1"/>
</dbReference>
<dbReference type="Proteomes" id="UP000187651">
    <property type="component" value="Unassembled WGS sequence"/>
</dbReference>
<reference evidence="3" key="1">
    <citation type="submission" date="2016-10" db="EMBL/GenBank/DDBJ databases">
        <authorList>
            <person name="Varghese N."/>
            <person name="Submissions S."/>
        </authorList>
    </citation>
    <scope>NUCLEOTIDE SEQUENCE [LARGE SCALE GENOMIC DNA]</scope>
    <source>
        <strain evidence="3">M83</strain>
    </source>
</reference>
<name>A0A1G9YFA3_9FIRM</name>
<evidence type="ECO:0000313" key="3">
    <source>
        <dbReference type="Proteomes" id="UP000187651"/>
    </source>
</evidence>
<keyword evidence="3" id="KW-1185">Reference proteome</keyword>